<name>A0A084JAU1_9CLOT</name>
<dbReference type="SUPFAM" id="SSF53254">
    <property type="entry name" value="Phosphoglycerate mutase-like"/>
    <property type="match status" value="1"/>
</dbReference>
<dbReference type="GO" id="GO:0005737">
    <property type="term" value="C:cytoplasm"/>
    <property type="evidence" value="ECO:0007669"/>
    <property type="project" value="TreeGrafter"/>
</dbReference>
<dbReference type="GO" id="GO:0016791">
    <property type="term" value="F:phosphatase activity"/>
    <property type="evidence" value="ECO:0007669"/>
    <property type="project" value="TreeGrafter"/>
</dbReference>
<dbReference type="AlphaFoldDB" id="A0A084JAU1"/>
<dbReference type="Proteomes" id="UP000028542">
    <property type="component" value="Unassembled WGS sequence"/>
</dbReference>
<reference evidence="1 2" key="1">
    <citation type="submission" date="2014-07" db="EMBL/GenBank/DDBJ databases">
        <title>Draft genome of Clostridium sulfidigenes 113A isolated from sediments associated with methane hydrate from Krishna Godavari basin.</title>
        <authorList>
            <person name="Honkalas V.S."/>
            <person name="Dabir A.P."/>
            <person name="Arora P."/>
            <person name="Dhakephalkar P.K."/>
        </authorList>
    </citation>
    <scope>NUCLEOTIDE SEQUENCE [LARGE SCALE GENOMIC DNA]</scope>
    <source>
        <strain evidence="1 2">113A</strain>
    </source>
</reference>
<dbReference type="PANTHER" id="PTHR48100:SF1">
    <property type="entry name" value="HISTIDINE PHOSPHATASE FAMILY PROTEIN-RELATED"/>
    <property type="match status" value="1"/>
</dbReference>
<dbReference type="eggNOG" id="COG0406">
    <property type="taxonomic scope" value="Bacteria"/>
</dbReference>
<dbReference type="InterPro" id="IPR050275">
    <property type="entry name" value="PGM_Phosphatase"/>
</dbReference>
<evidence type="ECO:0000313" key="1">
    <source>
        <dbReference type="EMBL" id="KEZ86075.1"/>
    </source>
</evidence>
<dbReference type="Gene3D" id="3.40.50.1240">
    <property type="entry name" value="Phosphoglycerate mutase-like"/>
    <property type="match status" value="1"/>
</dbReference>
<dbReference type="Pfam" id="PF00300">
    <property type="entry name" value="His_Phos_1"/>
    <property type="match status" value="1"/>
</dbReference>
<protein>
    <submittedName>
        <fullName evidence="1">Phosphoglycerate mutase</fullName>
    </submittedName>
</protein>
<gene>
    <name evidence="1" type="ORF">IO99_11095</name>
</gene>
<evidence type="ECO:0000313" key="2">
    <source>
        <dbReference type="Proteomes" id="UP000028542"/>
    </source>
</evidence>
<organism evidence="1 2">
    <name type="scientific">Clostridium sulfidigenes</name>
    <dbReference type="NCBI Taxonomy" id="318464"/>
    <lineage>
        <taxon>Bacteria</taxon>
        <taxon>Bacillati</taxon>
        <taxon>Bacillota</taxon>
        <taxon>Clostridia</taxon>
        <taxon>Eubacteriales</taxon>
        <taxon>Clostridiaceae</taxon>
        <taxon>Clostridium</taxon>
    </lineage>
</organism>
<proteinExistence type="predicted"/>
<dbReference type="EMBL" id="JPMD01000026">
    <property type="protein sequence ID" value="KEZ86075.1"/>
    <property type="molecule type" value="Genomic_DNA"/>
</dbReference>
<dbReference type="InterPro" id="IPR013078">
    <property type="entry name" value="His_Pase_superF_clade-1"/>
</dbReference>
<keyword evidence="2" id="KW-1185">Reference proteome</keyword>
<dbReference type="PANTHER" id="PTHR48100">
    <property type="entry name" value="BROAD-SPECIFICITY PHOSPHATASE YOR283W-RELATED"/>
    <property type="match status" value="1"/>
</dbReference>
<dbReference type="RefSeq" id="WP_035133208.1">
    <property type="nucleotide sequence ID" value="NZ_JPMD01000026.1"/>
</dbReference>
<accession>A0A084JAU1</accession>
<dbReference type="CDD" id="cd07067">
    <property type="entry name" value="HP_PGM_like"/>
    <property type="match status" value="1"/>
</dbReference>
<comment type="caution">
    <text evidence="1">The sequence shown here is derived from an EMBL/GenBank/DDBJ whole genome shotgun (WGS) entry which is preliminary data.</text>
</comment>
<dbReference type="InterPro" id="IPR029033">
    <property type="entry name" value="His_PPase_superfam"/>
</dbReference>
<dbReference type="STRING" id="318464.IO99_11095"/>
<sequence>MKNIYLIRHCKAYGQPAEAELTEVGIDQALELKDYLLKYSINYIVSSPYVRAIKTITPFAKHLGLEVNIDERVREKLLIPYVVDDYTPYLLAAYEDMDITFHGGESSNEATKRAIEALTDILKLEEESVAIVTHGELFSLIMRYFDKVSGFDFWKNLSNPDVYLLRFETNDIKSIVDIKRVWKA</sequence>